<dbReference type="AlphaFoldDB" id="A0A2J8SYG9"/>
<sequence length="58" mass="6720">MENDDPPQLVTPTSVKAIILRIEAAQLTRAQEVAPEMKESPLQWDLMWRLGTDPRFER</sequence>
<evidence type="ECO:0000259" key="1">
    <source>
        <dbReference type="Pfam" id="PF20870"/>
    </source>
</evidence>
<dbReference type="InterPro" id="IPR049144">
    <property type="entry name" value="FAM186A_B_N"/>
</dbReference>
<organism evidence="2">
    <name type="scientific">Pongo abelii</name>
    <name type="common">Sumatran orangutan</name>
    <name type="synonym">Pongo pygmaeus abelii</name>
    <dbReference type="NCBI Taxonomy" id="9601"/>
    <lineage>
        <taxon>Eukaryota</taxon>
        <taxon>Metazoa</taxon>
        <taxon>Chordata</taxon>
        <taxon>Craniata</taxon>
        <taxon>Vertebrata</taxon>
        <taxon>Euteleostomi</taxon>
        <taxon>Mammalia</taxon>
        <taxon>Eutheria</taxon>
        <taxon>Euarchontoglires</taxon>
        <taxon>Primates</taxon>
        <taxon>Haplorrhini</taxon>
        <taxon>Catarrhini</taxon>
        <taxon>Hominidae</taxon>
        <taxon>Pongo</taxon>
    </lineage>
</organism>
<feature type="non-terminal residue" evidence="2">
    <location>
        <position position="58"/>
    </location>
</feature>
<gene>
    <name evidence="2" type="ORF">CR201_G0039493</name>
</gene>
<proteinExistence type="predicted"/>
<accession>A0A2J8SYG9</accession>
<evidence type="ECO:0000313" key="2">
    <source>
        <dbReference type="EMBL" id="PNJ25809.1"/>
    </source>
</evidence>
<comment type="caution">
    <text evidence="2">The sequence shown here is derived from an EMBL/GenBank/DDBJ whole genome shotgun (WGS) entry which is preliminary data.</text>
</comment>
<reference evidence="2" key="1">
    <citation type="submission" date="2017-12" db="EMBL/GenBank/DDBJ databases">
        <title>High-resolution comparative analysis of great ape genomes.</title>
        <authorList>
            <person name="Pollen A."/>
            <person name="Hastie A."/>
            <person name="Hormozdiari F."/>
            <person name="Dougherty M."/>
            <person name="Liu R."/>
            <person name="Chaisson M."/>
            <person name="Hoppe E."/>
            <person name="Hill C."/>
            <person name="Pang A."/>
            <person name="Hillier L."/>
            <person name="Baker C."/>
            <person name="Armstrong J."/>
            <person name="Shendure J."/>
            <person name="Paten B."/>
            <person name="Wilson R."/>
            <person name="Chao H."/>
            <person name="Schneider V."/>
            <person name="Ventura M."/>
            <person name="Kronenberg Z."/>
            <person name="Murali S."/>
            <person name="Gordon D."/>
            <person name="Cantsilieris S."/>
            <person name="Munson K."/>
            <person name="Nelson B."/>
            <person name="Raja A."/>
            <person name="Underwood J."/>
            <person name="Diekhans M."/>
            <person name="Fiddes I."/>
            <person name="Haussler D."/>
            <person name="Eichler E."/>
        </authorList>
    </citation>
    <scope>NUCLEOTIDE SEQUENCE [LARGE SCALE GENOMIC DNA]</scope>
    <source>
        <strain evidence="2">Susie</strain>
    </source>
</reference>
<dbReference type="Pfam" id="PF20870">
    <property type="entry name" value="FAM186A-B_N"/>
    <property type="match status" value="1"/>
</dbReference>
<feature type="domain" description="FAM186A/B N-terminal" evidence="1">
    <location>
        <begin position="7"/>
        <end position="32"/>
    </location>
</feature>
<dbReference type="EMBL" id="NDHI03003535">
    <property type="protein sequence ID" value="PNJ25809.1"/>
    <property type="molecule type" value="Genomic_DNA"/>
</dbReference>
<protein>
    <submittedName>
        <fullName evidence="2">FAM186B isoform 2</fullName>
    </submittedName>
</protein>
<name>A0A2J8SYG9_PONAB</name>